<sequence length="41" mass="4558">MFALIEPLVPSLCSCLFGTYSLFSELPDPFSTPTLDIVFVF</sequence>
<dbReference type="AlphaFoldDB" id="A0A0A9E8P9"/>
<organism evidence="1">
    <name type="scientific">Arundo donax</name>
    <name type="common">Giant reed</name>
    <name type="synonym">Donax arundinaceus</name>
    <dbReference type="NCBI Taxonomy" id="35708"/>
    <lineage>
        <taxon>Eukaryota</taxon>
        <taxon>Viridiplantae</taxon>
        <taxon>Streptophyta</taxon>
        <taxon>Embryophyta</taxon>
        <taxon>Tracheophyta</taxon>
        <taxon>Spermatophyta</taxon>
        <taxon>Magnoliopsida</taxon>
        <taxon>Liliopsida</taxon>
        <taxon>Poales</taxon>
        <taxon>Poaceae</taxon>
        <taxon>PACMAD clade</taxon>
        <taxon>Arundinoideae</taxon>
        <taxon>Arundineae</taxon>
        <taxon>Arundo</taxon>
    </lineage>
</organism>
<proteinExistence type="predicted"/>
<dbReference type="EMBL" id="GBRH01203615">
    <property type="protein sequence ID" value="JAD94280.1"/>
    <property type="molecule type" value="Transcribed_RNA"/>
</dbReference>
<accession>A0A0A9E8P9</accession>
<reference evidence="1" key="1">
    <citation type="submission" date="2014-09" db="EMBL/GenBank/DDBJ databases">
        <authorList>
            <person name="Magalhaes I.L.F."/>
            <person name="Oliveira U."/>
            <person name="Santos F.R."/>
            <person name="Vidigal T.H.D.A."/>
            <person name="Brescovit A.D."/>
            <person name="Santos A.J."/>
        </authorList>
    </citation>
    <scope>NUCLEOTIDE SEQUENCE</scope>
    <source>
        <tissue evidence="1">Shoot tissue taken approximately 20 cm above the soil surface</tissue>
    </source>
</reference>
<protein>
    <submittedName>
        <fullName evidence="1">Uncharacterized protein</fullName>
    </submittedName>
</protein>
<name>A0A0A9E8P9_ARUDO</name>
<reference evidence="1" key="2">
    <citation type="journal article" date="2015" name="Data Brief">
        <title>Shoot transcriptome of the giant reed, Arundo donax.</title>
        <authorList>
            <person name="Barrero R.A."/>
            <person name="Guerrero F.D."/>
            <person name="Moolhuijzen P."/>
            <person name="Goolsby J.A."/>
            <person name="Tidwell J."/>
            <person name="Bellgard S.E."/>
            <person name="Bellgard M.I."/>
        </authorList>
    </citation>
    <scope>NUCLEOTIDE SEQUENCE</scope>
    <source>
        <tissue evidence="1">Shoot tissue taken approximately 20 cm above the soil surface</tissue>
    </source>
</reference>
<evidence type="ECO:0000313" key="1">
    <source>
        <dbReference type="EMBL" id="JAD94280.1"/>
    </source>
</evidence>